<dbReference type="InterPro" id="IPR007462">
    <property type="entry name" value="COV1-like"/>
</dbReference>
<organism evidence="2 3">
    <name type="scientific">Hymenobacter lutimineralis</name>
    <dbReference type="NCBI Taxonomy" id="2606448"/>
    <lineage>
        <taxon>Bacteria</taxon>
        <taxon>Pseudomonadati</taxon>
        <taxon>Bacteroidota</taxon>
        <taxon>Cytophagia</taxon>
        <taxon>Cytophagales</taxon>
        <taxon>Hymenobacteraceae</taxon>
        <taxon>Hymenobacter</taxon>
    </lineage>
</organism>
<dbReference type="Pfam" id="PF04367">
    <property type="entry name" value="DUF502"/>
    <property type="match status" value="1"/>
</dbReference>
<feature type="transmembrane region" description="Helical" evidence="1">
    <location>
        <begin position="43"/>
        <end position="62"/>
    </location>
</feature>
<evidence type="ECO:0000256" key="1">
    <source>
        <dbReference type="SAM" id="Phobius"/>
    </source>
</evidence>
<protein>
    <submittedName>
        <fullName evidence="2">DUF502 domain-containing protein</fullName>
    </submittedName>
</protein>
<accession>A0A5D6UV88</accession>
<feature type="transmembrane region" description="Helical" evidence="1">
    <location>
        <begin position="7"/>
        <end position="31"/>
    </location>
</feature>
<dbReference type="PANTHER" id="PTHR31876:SF26">
    <property type="entry name" value="PROTEIN LIKE COV 2"/>
    <property type="match status" value="1"/>
</dbReference>
<sequence>MGKLIKYFLNGLLLVAPIVLTVYILVALFFWVDGLMNIDSEKYPGLGLLTMFVLVTVVGFVARSLAVRPLLVLAERILHRTPLVSIIYSSLKDLFDAFVGDNQKFNRPVLVCVNQETKAYRLGFATCDDIAGLHRPELMAVYYPHSYNFSGELQLVPKESVTYLELPSSEVMKFIVSGGVSKL</sequence>
<evidence type="ECO:0000313" key="2">
    <source>
        <dbReference type="EMBL" id="TYZ06875.1"/>
    </source>
</evidence>
<dbReference type="RefSeq" id="WP_149072129.1">
    <property type="nucleotide sequence ID" value="NZ_VTHL01000020.1"/>
</dbReference>
<dbReference type="AlphaFoldDB" id="A0A5D6UV88"/>
<dbReference type="Proteomes" id="UP000322791">
    <property type="component" value="Unassembled WGS sequence"/>
</dbReference>
<name>A0A5D6UV88_9BACT</name>
<reference evidence="2 3" key="1">
    <citation type="submission" date="2019-08" db="EMBL/GenBank/DDBJ databases">
        <authorList>
            <person name="Seo M.-J."/>
        </authorList>
    </citation>
    <scope>NUCLEOTIDE SEQUENCE [LARGE SCALE GENOMIC DNA]</scope>
    <source>
        <strain evidence="2 3">KIGAM108</strain>
    </source>
</reference>
<gene>
    <name evidence="2" type="ORF">FY528_16505</name>
</gene>
<comment type="caution">
    <text evidence="2">The sequence shown here is derived from an EMBL/GenBank/DDBJ whole genome shotgun (WGS) entry which is preliminary data.</text>
</comment>
<keyword evidence="1" id="KW-0812">Transmembrane</keyword>
<proteinExistence type="predicted"/>
<dbReference type="EMBL" id="VTHL01000020">
    <property type="protein sequence ID" value="TYZ06875.1"/>
    <property type="molecule type" value="Genomic_DNA"/>
</dbReference>
<keyword evidence="1" id="KW-0472">Membrane</keyword>
<keyword evidence="1" id="KW-1133">Transmembrane helix</keyword>
<keyword evidence="3" id="KW-1185">Reference proteome</keyword>
<dbReference type="PANTHER" id="PTHR31876">
    <property type="entry name" value="COV-LIKE PROTEIN 1"/>
    <property type="match status" value="1"/>
</dbReference>
<evidence type="ECO:0000313" key="3">
    <source>
        <dbReference type="Proteomes" id="UP000322791"/>
    </source>
</evidence>